<keyword evidence="3" id="KW-1185">Reference proteome</keyword>
<dbReference type="InterPro" id="IPR036047">
    <property type="entry name" value="F-box-like_dom_sf"/>
</dbReference>
<dbReference type="CDD" id="cd09917">
    <property type="entry name" value="F-box_SF"/>
    <property type="match status" value="1"/>
</dbReference>
<dbReference type="PROSITE" id="PS50181">
    <property type="entry name" value="FBOX"/>
    <property type="match status" value="1"/>
</dbReference>
<evidence type="ECO:0000313" key="2">
    <source>
        <dbReference type="EMBL" id="KAK6361595.1"/>
    </source>
</evidence>
<dbReference type="Proteomes" id="UP001373714">
    <property type="component" value="Unassembled WGS sequence"/>
</dbReference>
<dbReference type="AlphaFoldDB" id="A0AAV9VP65"/>
<name>A0AAV9VP65_9PEZI</name>
<dbReference type="InterPro" id="IPR001810">
    <property type="entry name" value="F-box_dom"/>
</dbReference>
<reference evidence="2 3" key="1">
    <citation type="submission" date="2019-10" db="EMBL/GenBank/DDBJ databases">
        <authorList>
            <person name="Palmer J.M."/>
        </authorList>
    </citation>
    <scope>NUCLEOTIDE SEQUENCE [LARGE SCALE GENOMIC DNA]</scope>
    <source>
        <strain evidence="2 3">TWF730</strain>
    </source>
</reference>
<proteinExistence type="predicted"/>
<sequence length="474" mass="54101">MSLSTMPPELLLSIFAPLDFEDLVCLLPTCKHIRRTAFYCLRKIVDERTVASISEFQSMETEKTATVPMEDLQVLRSSEYDQSRGLHIVFTVVDEDNKTSTETSVYDMNDFLDIVSIGIKSGKMDILNGVLYISEPVSSDLRFFKLFIALKQYSRIRSPVEFSITSLSSRLSPANMVRLFDTDKLTKLTIFTNKRVRGGSDDERIFEDIEDFRALFERVCNLEELEILLSSPVGLGTNISPPGIHPPGWKELKTAFLGLKKLHTFKLDAFLFYSCYFLPIPESVRTLSYAHVAYYSRQWWTQFAEYPFKNVESLDLSLCGTRECFEQGGLGTHLSPNWPSEGTSDHLLRDVEIRGLKEFTCQKTQIPYLPADLVMCILSRNSGLSKDTRQRFAQEYSMILIQRCKEELIQAMAHRMYEIEVSNKMEQRYLENGPQADDLEKCALDYLSKFSGFLTRPVGETAATKATEREGSAS</sequence>
<evidence type="ECO:0000313" key="3">
    <source>
        <dbReference type="Proteomes" id="UP001373714"/>
    </source>
</evidence>
<protein>
    <recommendedName>
        <fullName evidence="1">F-box domain-containing protein</fullName>
    </recommendedName>
</protein>
<dbReference type="EMBL" id="JAVHNS010000002">
    <property type="protein sequence ID" value="KAK6361595.1"/>
    <property type="molecule type" value="Genomic_DNA"/>
</dbReference>
<evidence type="ECO:0000259" key="1">
    <source>
        <dbReference type="PROSITE" id="PS50181"/>
    </source>
</evidence>
<gene>
    <name evidence="2" type="ORF">TWF730_005315</name>
</gene>
<comment type="caution">
    <text evidence="2">The sequence shown here is derived from an EMBL/GenBank/DDBJ whole genome shotgun (WGS) entry which is preliminary data.</text>
</comment>
<dbReference type="SUPFAM" id="SSF81383">
    <property type="entry name" value="F-box domain"/>
    <property type="match status" value="1"/>
</dbReference>
<accession>A0AAV9VP65</accession>
<dbReference type="Pfam" id="PF12937">
    <property type="entry name" value="F-box-like"/>
    <property type="match status" value="1"/>
</dbReference>
<organism evidence="2 3">
    <name type="scientific">Orbilia blumenaviensis</name>
    <dbReference type="NCBI Taxonomy" id="1796055"/>
    <lineage>
        <taxon>Eukaryota</taxon>
        <taxon>Fungi</taxon>
        <taxon>Dikarya</taxon>
        <taxon>Ascomycota</taxon>
        <taxon>Pezizomycotina</taxon>
        <taxon>Orbiliomycetes</taxon>
        <taxon>Orbiliales</taxon>
        <taxon>Orbiliaceae</taxon>
        <taxon>Orbilia</taxon>
    </lineage>
</organism>
<feature type="domain" description="F-box" evidence="1">
    <location>
        <begin position="1"/>
        <end position="59"/>
    </location>
</feature>